<evidence type="ECO:0000313" key="2">
    <source>
        <dbReference type="EMBL" id="NMO00099.1"/>
    </source>
</evidence>
<evidence type="ECO:0000313" key="3">
    <source>
        <dbReference type="Proteomes" id="UP000550729"/>
    </source>
</evidence>
<feature type="domain" description="HTH luxR-type" evidence="1">
    <location>
        <begin position="41"/>
        <end position="111"/>
    </location>
</feature>
<dbReference type="SMART" id="SM00421">
    <property type="entry name" value="HTH_LUXR"/>
    <property type="match status" value="1"/>
</dbReference>
<dbReference type="InterPro" id="IPR000792">
    <property type="entry name" value="Tscrpt_reg_LuxR_C"/>
</dbReference>
<dbReference type="SUPFAM" id="SSF46894">
    <property type="entry name" value="C-terminal effector domain of the bipartite response regulators"/>
    <property type="match status" value="1"/>
</dbReference>
<dbReference type="Proteomes" id="UP000550729">
    <property type="component" value="Unassembled WGS sequence"/>
</dbReference>
<sequence>MTASVEHIELDLGTSNVLPMPPRVELSVVDDFAIDDVVVVRRVPRPSLSKREVEVLLAWLATESKRDAAEALFISPATVSTHVSRIRDKYAEIGRPAPTKAHLLIRALQDGFTAIEDW</sequence>
<accession>A0A848KPZ7</accession>
<name>A0A848KPZ7_9ACTN</name>
<dbReference type="InterPro" id="IPR036388">
    <property type="entry name" value="WH-like_DNA-bd_sf"/>
</dbReference>
<dbReference type="AlphaFoldDB" id="A0A848KPZ7"/>
<dbReference type="PROSITE" id="PS50043">
    <property type="entry name" value="HTH_LUXR_2"/>
    <property type="match status" value="1"/>
</dbReference>
<dbReference type="GO" id="GO:0006355">
    <property type="term" value="P:regulation of DNA-templated transcription"/>
    <property type="evidence" value="ECO:0007669"/>
    <property type="project" value="InterPro"/>
</dbReference>
<keyword evidence="3" id="KW-1185">Reference proteome</keyword>
<reference evidence="2 3" key="1">
    <citation type="submission" date="2020-04" db="EMBL/GenBank/DDBJ databases">
        <title>Gordonia sp. nov. TBRC 11910.</title>
        <authorList>
            <person name="Suriyachadkun C."/>
        </authorList>
    </citation>
    <scope>NUCLEOTIDE SEQUENCE [LARGE SCALE GENOMIC DNA]</scope>
    <source>
        <strain evidence="2 3">TBRC 11910</strain>
    </source>
</reference>
<comment type="caution">
    <text evidence="2">The sequence shown here is derived from an EMBL/GenBank/DDBJ whole genome shotgun (WGS) entry which is preliminary data.</text>
</comment>
<dbReference type="GO" id="GO:0003677">
    <property type="term" value="F:DNA binding"/>
    <property type="evidence" value="ECO:0007669"/>
    <property type="project" value="InterPro"/>
</dbReference>
<organism evidence="2 3">
    <name type="scientific">Gordonia asplenii</name>
    <dbReference type="NCBI Taxonomy" id="2725283"/>
    <lineage>
        <taxon>Bacteria</taxon>
        <taxon>Bacillati</taxon>
        <taxon>Actinomycetota</taxon>
        <taxon>Actinomycetes</taxon>
        <taxon>Mycobacteriales</taxon>
        <taxon>Gordoniaceae</taxon>
        <taxon>Gordonia</taxon>
    </lineage>
</organism>
<dbReference type="Pfam" id="PF00196">
    <property type="entry name" value="GerE"/>
    <property type="match status" value="1"/>
</dbReference>
<proteinExistence type="predicted"/>
<dbReference type="Gene3D" id="1.10.10.10">
    <property type="entry name" value="Winged helix-like DNA-binding domain superfamily/Winged helix DNA-binding domain"/>
    <property type="match status" value="1"/>
</dbReference>
<dbReference type="RefSeq" id="WP_170192619.1">
    <property type="nucleotide sequence ID" value="NZ_JABBNB010000002.1"/>
</dbReference>
<dbReference type="EMBL" id="JABBNB010000002">
    <property type="protein sequence ID" value="NMO00099.1"/>
    <property type="molecule type" value="Genomic_DNA"/>
</dbReference>
<gene>
    <name evidence="2" type="ORF">HH308_02590</name>
</gene>
<dbReference type="InterPro" id="IPR016032">
    <property type="entry name" value="Sig_transdc_resp-reg_C-effctor"/>
</dbReference>
<protein>
    <submittedName>
        <fullName evidence="2">LuxR family transcriptional regulator</fullName>
    </submittedName>
</protein>
<evidence type="ECO:0000259" key="1">
    <source>
        <dbReference type="PROSITE" id="PS50043"/>
    </source>
</evidence>